<dbReference type="EMBL" id="LR797516">
    <property type="protein sequence ID" value="CAB4222246.1"/>
    <property type="molecule type" value="Genomic_DNA"/>
</dbReference>
<sequence length="92" mass="10521">MHNLHLKITMADGRVIIAPATPRVIVNFERHFKTSMVKAMIEDQKLEHQLFIGWEACKAAGEVVKLFDSWLDEVQSVEFVWDNDTPKDSVPA</sequence>
<evidence type="ECO:0000313" key="1">
    <source>
        <dbReference type="EMBL" id="CAB4181082.1"/>
    </source>
</evidence>
<reference evidence="2" key="1">
    <citation type="submission" date="2020-05" db="EMBL/GenBank/DDBJ databases">
        <authorList>
            <person name="Chiriac C."/>
            <person name="Salcher M."/>
            <person name="Ghai R."/>
            <person name="Kavagutti S V."/>
        </authorList>
    </citation>
    <scope>NUCLEOTIDE SEQUENCE</scope>
</reference>
<dbReference type="EMBL" id="LR797014">
    <property type="protein sequence ID" value="CAB4181082.1"/>
    <property type="molecule type" value="Genomic_DNA"/>
</dbReference>
<proteinExistence type="predicted"/>
<accession>A0A6J5T4U7</accession>
<organism evidence="2">
    <name type="scientific">uncultured Caudovirales phage</name>
    <dbReference type="NCBI Taxonomy" id="2100421"/>
    <lineage>
        <taxon>Viruses</taxon>
        <taxon>Duplodnaviria</taxon>
        <taxon>Heunggongvirae</taxon>
        <taxon>Uroviricota</taxon>
        <taxon>Caudoviricetes</taxon>
        <taxon>Peduoviridae</taxon>
        <taxon>Maltschvirus</taxon>
        <taxon>Maltschvirus maltsch</taxon>
    </lineage>
</organism>
<name>A0A6J5T4U7_9CAUD</name>
<protein>
    <submittedName>
        <fullName evidence="2">Uncharacterized protein</fullName>
    </submittedName>
</protein>
<gene>
    <name evidence="1" type="ORF">UFOVP1056_14</name>
    <name evidence="2" type="ORF">UFOVP1659_11</name>
</gene>
<evidence type="ECO:0000313" key="2">
    <source>
        <dbReference type="EMBL" id="CAB4222246.1"/>
    </source>
</evidence>